<comment type="caution">
    <text evidence="2">The sequence shown here is derived from an EMBL/GenBank/DDBJ whole genome shotgun (WGS) entry which is preliminary data.</text>
</comment>
<dbReference type="EMBL" id="ALBS01000075">
    <property type="protein sequence ID" value="EJT51058.1"/>
    <property type="molecule type" value="Genomic_DNA"/>
</dbReference>
<feature type="transmembrane region" description="Helical" evidence="1">
    <location>
        <begin position="46"/>
        <end position="67"/>
    </location>
</feature>
<dbReference type="GeneID" id="25991260"/>
<keyword evidence="1" id="KW-0812">Transmembrane</keyword>
<sequence length="345" mass="39157">MVTDTSSRGAEGMRKFWPLLVLGGLDVARFLASLVCFPRIYPPLAYLVASLSIAFAPTLPMLARVLCTIKPPAFRRRRVLITFSPIFAKTVFIRSPTKMLGYEFFASITLFIARLRLAWWILIRNLFEVLEFCVVLYCELVFEVLLDPMSAFVDRQVVSVRRNILFLIEPINLLPARVIDLLFRCEDEVPDFGDNTMIPGRRNRTYMPSHDAGISDAPLETLSSPGGRNSKRDGMQFNLFILPFSISSSYSHLYAVLKMNAKLARFIHRFIIACQLSLIYFLVFCFCAVTAHFIVVVQIVLIGAVTGTLPKPTPRVQNWAPQPVNPYRHSQPPPPLPTVQARWFV</sequence>
<feature type="transmembrane region" description="Helical" evidence="1">
    <location>
        <begin position="16"/>
        <end position="40"/>
    </location>
</feature>
<protein>
    <submittedName>
        <fullName evidence="2">Uncharacterized protein</fullName>
    </submittedName>
</protein>
<accession>J5R793</accession>
<evidence type="ECO:0000313" key="3">
    <source>
        <dbReference type="Proteomes" id="UP000002748"/>
    </source>
</evidence>
<dbReference type="VEuPathDB" id="FungiDB:A1Q1_07748"/>
<feature type="transmembrane region" description="Helical" evidence="1">
    <location>
        <begin position="237"/>
        <end position="257"/>
    </location>
</feature>
<gene>
    <name evidence="2" type="ORF">A1Q1_07748</name>
</gene>
<keyword evidence="1" id="KW-1133">Transmembrane helix</keyword>
<feature type="transmembrane region" description="Helical" evidence="1">
    <location>
        <begin position="102"/>
        <end position="122"/>
    </location>
</feature>
<reference evidence="2 3" key="1">
    <citation type="journal article" date="2012" name="Eukaryot. Cell">
        <title>Draft genome sequence of CBS 2479, the standard type strain of Trichosporon asahii.</title>
        <authorList>
            <person name="Yang R.Y."/>
            <person name="Li H.T."/>
            <person name="Zhu H."/>
            <person name="Zhou G.P."/>
            <person name="Wang M."/>
            <person name="Wang L."/>
        </authorList>
    </citation>
    <scope>NUCLEOTIDE SEQUENCE [LARGE SCALE GENOMIC DNA]</scope>
    <source>
        <strain evidence="3">ATCC 90039 / CBS 2479 / JCM 2466 / KCTC 7840 / NCYC 2677 / UAMH 7654</strain>
    </source>
</reference>
<keyword evidence="1" id="KW-0472">Membrane</keyword>
<proteinExistence type="predicted"/>
<evidence type="ECO:0000313" key="2">
    <source>
        <dbReference type="EMBL" id="EJT51058.1"/>
    </source>
</evidence>
<organism evidence="2 3">
    <name type="scientific">Trichosporon asahii var. asahii (strain ATCC 90039 / CBS 2479 / JCM 2466 / KCTC 7840 / NBRC 103889/ NCYC 2677 / UAMH 7654)</name>
    <name type="common">Yeast</name>
    <dbReference type="NCBI Taxonomy" id="1186058"/>
    <lineage>
        <taxon>Eukaryota</taxon>
        <taxon>Fungi</taxon>
        <taxon>Dikarya</taxon>
        <taxon>Basidiomycota</taxon>
        <taxon>Agaricomycotina</taxon>
        <taxon>Tremellomycetes</taxon>
        <taxon>Trichosporonales</taxon>
        <taxon>Trichosporonaceae</taxon>
        <taxon>Trichosporon</taxon>
    </lineage>
</organism>
<dbReference type="KEGG" id="tasa:A1Q1_07748"/>
<dbReference type="AlphaFoldDB" id="J5R793"/>
<dbReference type="RefSeq" id="XP_014182235.1">
    <property type="nucleotide sequence ID" value="XM_014326760.1"/>
</dbReference>
<feature type="transmembrane region" description="Helical" evidence="1">
    <location>
        <begin position="278"/>
        <end position="305"/>
    </location>
</feature>
<dbReference type="Proteomes" id="UP000002748">
    <property type="component" value="Unassembled WGS sequence"/>
</dbReference>
<dbReference type="HOGENOM" id="CLU_069202_0_0_1"/>
<evidence type="ECO:0000256" key="1">
    <source>
        <dbReference type="SAM" id="Phobius"/>
    </source>
</evidence>
<name>J5R793_TRIAS</name>